<dbReference type="PANTHER" id="PTHR30387:SF2">
    <property type="entry name" value="MANNONATE DEHYDRATASE"/>
    <property type="match status" value="1"/>
</dbReference>
<dbReference type="EMBL" id="SJPS01000002">
    <property type="protein sequence ID" value="TWU28439.1"/>
    <property type="molecule type" value="Genomic_DNA"/>
</dbReference>
<dbReference type="GO" id="GO:0008927">
    <property type="term" value="F:mannonate dehydratase activity"/>
    <property type="evidence" value="ECO:0007669"/>
    <property type="project" value="UniProtKB-EC"/>
</dbReference>
<comment type="function">
    <text evidence="4">Catalyzes the dehydration of D-mannonate.</text>
</comment>
<keyword evidence="12" id="KW-1185">Reference proteome</keyword>
<dbReference type="RefSeq" id="WP_146449908.1">
    <property type="nucleotide sequence ID" value="NZ_SJPS01000002.1"/>
</dbReference>
<comment type="catalytic activity">
    <reaction evidence="1">
        <text>D-mannonate = 2-dehydro-3-deoxy-D-gluconate + H2O</text>
        <dbReference type="Rhea" id="RHEA:20097"/>
        <dbReference type="ChEBI" id="CHEBI:15377"/>
        <dbReference type="ChEBI" id="CHEBI:17767"/>
        <dbReference type="ChEBI" id="CHEBI:57990"/>
        <dbReference type="EC" id="4.2.1.8"/>
    </reaction>
</comment>
<comment type="cofactor">
    <cofactor evidence="2">
        <name>Mn(2+)</name>
        <dbReference type="ChEBI" id="CHEBI:29035"/>
    </cofactor>
</comment>
<dbReference type="PANTHER" id="PTHR30387">
    <property type="entry name" value="MANNONATE DEHYDRATASE"/>
    <property type="match status" value="1"/>
</dbReference>
<dbReference type="OrthoDB" id="9780250at2"/>
<proteinExistence type="inferred from homology"/>
<organism evidence="11 12">
    <name type="scientific">Bythopirellula polymerisocia</name>
    <dbReference type="NCBI Taxonomy" id="2528003"/>
    <lineage>
        <taxon>Bacteria</taxon>
        <taxon>Pseudomonadati</taxon>
        <taxon>Planctomycetota</taxon>
        <taxon>Planctomycetia</taxon>
        <taxon>Pirellulales</taxon>
        <taxon>Lacipirellulaceae</taxon>
        <taxon>Bythopirellula</taxon>
    </lineage>
</organism>
<dbReference type="SUPFAM" id="SSF51658">
    <property type="entry name" value="Xylose isomerase-like"/>
    <property type="match status" value="1"/>
</dbReference>
<evidence type="ECO:0000256" key="7">
    <source>
        <dbReference type="ARBA" id="ARBA00012927"/>
    </source>
</evidence>
<dbReference type="UniPathway" id="UPA00246"/>
<name>A0A5C6D0M8_9BACT</name>
<evidence type="ECO:0000256" key="1">
    <source>
        <dbReference type="ARBA" id="ARBA00001794"/>
    </source>
</evidence>
<keyword evidence="8" id="KW-0408">Iron</keyword>
<dbReference type="Gene3D" id="3.20.20.150">
    <property type="entry name" value="Divalent-metal-dependent TIM barrel enzymes"/>
    <property type="match status" value="1"/>
</dbReference>
<evidence type="ECO:0000313" key="12">
    <source>
        <dbReference type="Proteomes" id="UP000318437"/>
    </source>
</evidence>
<dbReference type="InterPro" id="IPR036237">
    <property type="entry name" value="Xyl_isomerase-like_sf"/>
</dbReference>
<comment type="pathway">
    <text evidence="5">Carbohydrate metabolism; pentose and glucuronate interconversion.</text>
</comment>
<evidence type="ECO:0000256" key="3">
    <source>
        <dbReference type="ARBA" id="ARBA00001954"/>
    </source>
</evidence>
<dbReference type="GO" id="GO:0008198">
    <property type="term" value="F:ferrous iron binding"/>
    <property type="evidence" value="ECO:0007669"/>
    <property type="project" value="TreeGrafter"/>
</dbReference>
<keyword evidence="10 11" id="KW-0456">Lyase</keyword>
<dbReference type="GO" id="GO:0042840">
    <property type="term" value="P:D-glucuronate catabolic process"/>
    <property type="evidence" value="ECO:0007669"/>
    <property type="project" value="TreeGrafter"/>
</dbReference>
<dbReference type="InterPro" id="IPR004628">
    <property type="entry name" value="Man_deHydtase"/>
</dbReference>
<dbReference type="EC" id="4.2.1.8" evidence="7"/>
<sequence>MQIAGVAKHLNKTNLKLLKQLGVEDFVYYSMQGMPSTLDELSATKDLIENCGLRLAVIEGGPPIDQIVLGKEGRDRQIHQYIQSIQHMGQLGIRVLCYNFMPQVTSAAMVVRTSMAFEERGGALTSQYRKIDLREEDIAHNEQPTTDEQMWDNIEYFLKRVVPVAEQEEVLLAMHPDDPPLSPLCSLARVMRSVEHFDRLLSIVDSPVNGLTLCQGCFAEMGADLPNTIRHFKERIHFVHFRDIQGTPTDFYETFPDNGSNDMLDVISTYRDIDYRGFIRVDHVPLLATESGSYDGYGMYGHTFAIGYLKGLMEAVFGKPAS</sequence>
<evidence type="ECO:0000256" key="8">
    <source>
        <dbReference type="ARBA" id="ARBA00023004"/>
    </source>
</evidence>
<dbReference type="AlphaFoldDB" id="A0A5C6D0M8"/>
<comment type="caution">
    <text evidence="11">The sequence shown here is derived from an EMBL/GenBank/DDBJ whole genome shotgun (WGS) entry which is preliminary data.</text>
</comment>
<dbReference type="Pfam" id="PF03786">
    <property type="entry name" value="UxuA"/>
    <property type="match status" value="2"/>
</dbReference>
<evidence type="ECO:0000313" key="11">
    <source>
        <dbReference type="EMBL" id="TWU28439.1"/>
    </source>
</evidence>
<comment type="cofactor">
    <cofactor evidence="3">
        <name>Fe(2+)</name>
        <dbReference type="ChEBI" id="CHEBI:29033"/>
    </cofactor>
</comment>
<keyword evidence="9" id="KW-0464">Manganese</keyword>
<evidence type="ECO:0000256" key="4">
    <source>
        <dbReference type="ARBA" id="ARBA00002713"/>
    </source>
</evidence>
<evidence type="ECO:0000256" key="9">
    <source>
        <dbReference type="ARBA" id="ARBA00023211"/>
    </source>
</evidence>
<evidence type="ECO:0000256" key="2">
    <source>
        <dbReference type="ARBA" id="ARBA00001936"/>
    </source>
</evidence>
<evidence type="ECO:0000256" key="10">
    <source>
        <dbReference type="ARBA" id="ARBA00023239"/>
    </source>
</evidence>
<reference evidence="11 12" key="1">
    <citation type="submission" date="2019-02" db="EMBL/GenBank/DDBJ databases">
        <title>Deep-cultivation of Planctomycetes and their phenomic and genomic characterization uncovers novel biology.</title>
        <authorList>
            <person name="Wiegand S."/>
            <person name="Jogler M."/>
            <person name="Boedeker C."/>
            <person name="Pinto D."/>
            <person name="Vollmers J."/>
            <person name="Rivas-Marin E."/>
            <person name="Kohn T."/>
            <person name="Peeters S.H."/>
            <person name="Heuer A."/>
            <person name="Rast P."/>
            <person name="Oberbeckmann S."/>
            <person name="Bunk B."/>
            <person name="Jeske O."/>
            <person name="Meyerdierks A."/>
            <person name="Storesund J.E."/>
            <person name="Kallscheuer N."/>
            <person name="Luecker S."/>
            <person name="Lage O.M."/>
            <person name="Pohl T."/>
            <person name="Merkel B.J."/>
            <person name="Hornburger P."/>
            <person name="Mueller R.-W."/>
            <person name="Bruemmer F."/>
            <person name="Labrenz M."/>
            <person name="Spormann A.M."/>
            <person name="Op Den Camp H."/>
            <person name="Overmann J."/>
            <person name="Amann R."/>
            <person name="Jetten M.S.M."/>
            <person name="Mascher T."/>
            <person name="Medema M.H."/>
            <person name="Devos D.P."/>
            <person name="Kaster A.-K."/>
            <person name="Ovreas L."/>
            <person name="Rohde M."/>
            <person name="Galperin M.Y."/>
            <person name="Jogler C."/>
        </authorList>
    </citation>
    <scope>NUCLEOTIDE SEQUENCE [LARGE SCALE GENOMIC DNA]</scope>
    <source>
        <strain evidence="11 12">Pla144</strain>
    </source>
</reference>
<accession>A0A5C6D0M8</accession>
<evidence type="ECO:0000256" key="6">
    <source>
        <dbReference type="ARBA" id="ARBA00007389"/>
    </source>
</evidence>
<dbReference type="Proteomes" id="UP000318437">
    <property type="component" value="Unassembled WGS sequence"/>
</dbReference>
<gene>
    <name evidence="11" type="primary">uxuA_1</name>
    <name evidence="11" type="ORF">Pla144_17290</name>
</gene>
<dbReference type="GO" id="GO:0030145">
    <property type="term" value="F:manganese ion binding"/>
    <property type="evidence" value="ECO:0007669"/>
    <property type="project" value="TreeGrafter"/>
</dbReference>
<dbReference type="PIRSF" id="PIRSF016049">
    <property type="entry name" value="Man_dehyd"/>
    <property type="match status" value="1"/>
</dbReference>
<protein>
    <recommendedName>
        <fullName evidence="7">mannonate dehydratase</fullName>
        <ecNumber evidence="7">4.2.1.8</ecNumber>
    </recommendedName>
</protein>
<comment type="similarity">
    <text evidence="6">Belongs to the mannonate dehydratase family.</text>
</comment>
<evidence type="ECO:0000256" key="5">
    <source>
        <dbReference type="ARBA" id="ARBA00004892"/>
    </source>
</evidence>